<sequence length="83" mass="8962">MTLEMTLTMIVLVFVIVLFIFEWVRVDVVGIIMMVLLPLIGLVTPKEAFLGLSSNAVVSIMAVIIIGAGLDKTGVMNKVAEGR</sequence>
<dbReference type="PANTHER" id="PTHR43652">
    <property type="entry name" value="BASIC AMINO ACID ANTIPORTER YFCC-RELATED"/>
    <property type="match status" value="1"/>
</dbReference>
<feature type="transmembrane region" description="Helical" evidence="7">
    <location>
        <begin position="48"/>
        <end position="70"/>
    </location>
</feature>
<accession>X0UG46</accession>
<evidence type="ECO:0000256" key="4">
    <source>
        <dbReference type="ARBA" id="ARBA00022737"/>
    </source>
</evidence>
<organism evidence="9">
    <name type="scientific">marine sediment metagenome</name>
    <dbReference type="NCBI Taxonomy" id="412755"/>
    <lineage>
        <taxon>unclassified sequences</taxon>
        <taxon>metagenomes</taxon>
        <taxon>ecological metagenomes</taxon>
    </lineage>
</organism>
<keyword evidence="3 7" id="KW-0812">Transmembrane</keyword>
<keyword evidence="2" id="KW-0813">Transport</keyword>
<dbReference type="EMBL" id="BARS01016163">
    <property type="protein sequence ID" value="GAF98296.1"/>
    <property type="molecule type" value="Genomic_DNA"/>
</dbReference>
<name>X0UG46_9ZZZZ</name>
<keyword evidence="4" id="KW-0677">Repeat</keyword>
<evidence type="ECO:0000259" key="8">
    <source>
        <dbReference type="Pfam" id="PF03600"/>
    </source>
</evidence>
<dbReference type="Pfam" id="PF03600">
    <property type="entry name" value="CitMHS"/>
    <property type="match status" value="1"/>
</dbReference>
<keyword evidence="5 7" id="KW-1133">Transmembrane helix</keyword>
<dbReference type="InterPro" id="IPR051679">
    <property type="entry name" value="DASS-Related_Transporters"/>
</dbReference>
<dbReference type="AlphaFoldDB" id="X0UG46"/>
<gene>
    <name evidence="9" type="ORF">S01H1_26649</name>
</gene>
<keyword evidence="6 7" id="KW-0472">Membrane</keyword>
<dbReference type="GO" id="GO:0005886">
    <property type="term" value="C:plasma membrane"/>
    <property type="evidence" value="ECO:0007669"/>
    <property type="project" value="TreeGrafter"/>
</dbReference>
<evidence type="ECO:0000313" key="9">
    <source>
        <dbReference type="EMBL" id="GAF98296.1"/>
    </source>
</evidence>
<evidence type="ECO:0000256" key="2">
    <source>
        <dbReference type="ARBA" id="ARBA00022448"/>
    </source>
</evidence>
<evidence type="ECO:0000256" key="7">
    <source>
        <dbReference type="SAM" id="Phobius"/>
    </source>
</evidence>
<dbReference type="GO" id="GO:0055085">
    <property type="term" value="P:transmembrane transport"/>
    <property type="evidence" value="ECO:0007669"/>
    <property type="project" value="InterPro"/>
</dbReference>
<protein>
    <recommendedName>
        <fullName evidence="8">Citrate transporter-like domain-containing protein</fullName>
    </recommendedName>
</protein>
<dbReference type="InterPro" id="IPR004680">
    <property type="entry name" value="Cit_transptr-like_dom"/>
</dbReference>
<dbReference type="PANTHER" id="PTHR43652:SF2">
    <property type="entry name" value="BASIC AMINO ACID ANTIPORTER YFCC-RELATED"/>
    <property type="match status" value="1"/>
</dbReference>
<feature type="domain" description="Citrate transporter-like" evidence="8">
    <location>
        <begin position="16"/>
        <end position="80"/>
    </location>
</feature>
<evidence type="ECO:0000256" key="1">
    <source>
        <dbReference type="ARBA" id="ARBA00004141"/>
    </source>
</evidence>
<reference evidence="9" key="1">
    <citation type="journal article" date="2014" name="Front. Microbiol.">
        <title>High frequency of phylogenetically diverse reductive dehalogenase-homologous genes in deep subseafloor sedimentary metagenomes.</title>
        <authorList>
            <person name="Kawai M."/>
            <person name="Futagami T."/>
            <person name="Toyoda A."/>
            <person name="Takaki Y."/>
            <person name="Nishi S."/>
            <person name="Hori S."/>
            <person name="Arai W."/>
            <person name="Tsubouchi T."/>
            <person name="Morono Y."/>
            <person name="Uchiyama I."/>
            <person name="Ito T."/>
            <person name="Fujiyama A."/>
            <person name="Inagaki F."/>
            <person name="Takami H."/>
        </authorList>
    </citation>
    <scope>NUCLEOTIDE SEQUENCE</scope>
    <source>
        <strain evidence="9">Expedition CK06-06</strain>
    </source>
</reference>
<evidence type="ECO:0000256" key="3">
    <source>
        <dbReference type="ARBA" id="ARBA00022692"/>
    </source>
</evidence>
<comment type="caution">
    <text evidence="9">The sequence shown here is derived from an EMBL/GenBank/DDBJ whole genome shotgun (WGS) entry which is preliminary data.</text>
</comment>
<proteinExistence type="predicted"/>
<evidence type="ECO:0000256" key="5">
    <source>
        <dbReference type="ARBA" id="ARBA00022989"/>
    </source>
</evidence>
<evidence type="ECO:0000256" key="6">
    <source>
        <dbReference type="ARBA" id="ARBA00023136"/>
    </source>
</evidence>
<feature type="non-terminal residue" evidence="9">
    <location>
        <position position="83"/>
    </location>
</feature>
<feature type="transmembrane region" description="Helical" evidence="7">
    <location>
        <begin position="7"/>
        <end position="36"/>
    </location>
</feature>
<comment type="subcellular location">
    <subcellularLocation>
        <location evidence="1">Membrane</location>
        <topology evidence="1">Multi-pass membrane protein</topology>
    </subcellularLocation>
</comment>